<name>A0A6A4T854_SCOMX</name>
<dbReference type="PANTHER" id="PTHR46724">
    <property type="entry name" value="ADP-RIBOSYLATION FACTOR-LIKE PROTEIN 9-RELATED"/>
    <property type="match status" value="1"/>
</dbReference>
<feature type="region of interest" description="Disordered" evidence="5">
    <location>
        <begin position="340"/>
        <end position="359"/>
    </location>
</feature>
<dbReference type="GO" id="GO:0046872">
    <property type="term" value="F:metal ion binding"/>
    <property type="evidence" value="ECO:0007669"/>
    <property type="project" value="UniProtKB-KW"/>
</dbReference>
<feature type="binding site" evidence="3">
    <location>
        <begin position="101"/>
        <end position="108"/>
    </location>
    <ligand>
        <name>GTP</name>
        <dbReference type="ChEBI" id="CHEBI:37565"/>
    </ligand>
</feature>
<dbReference type="Gene3D" id="3.40.50.300">
    <property type="entry name" value="P-loop containing nucleotide triphosphate hydrolases"/>
    <property type="match status" value="2"/>
</dbReference>
<dbReference type="InterPro" id="IPR027417">
    <property type="entry name" value="P-loop_NTPase"/>
</dbReference>
<feature type="binding site" evidence="4">
    <location>
        <position position="108"/>
    </location>
    <ligand>
        <name>Mg(2+)</name>
        <dbReference type="ChEBI" id="CHEBI:18420"/>
    </ligand>
</feature>
<dbReference type="PRINTS" id="PR00328">
    <property type="entry name" value="SAR1GTPBP"/>
</dbReference>
<keyword evidence="4" id="KW-0479">Metal-binding</keyword>
<dbReference type="Pfam" id="PF00025">
    <property type="entry name" value="Arf"/>
    <property type="match status" value="2"/>
</dbReference>
<dbReference type="SMART" id="SM00177">
    <property type="entry name" value="ARF"/>
    <property type="match status" value="1"/>
</dbReference>
<protein>
    <recommendedName>
        <fullName evidence="8">ADP-ribosylation factor-like protein 9</fullName>
    </recommendedName>
</protein>
<evidence type="ECO:0000256" key="2">
    <source>
        <dbReference type="ARBA" id="ARBA00023134"/>
    </source>
</evidence>
<feature type="region of interest" description="Disordered" evidence="5">
    <location>
        <begin position="439"/>
        <end position="500"/>
    </location>
</feature>
<evidence type="ECO:0008006" key="8">
    <source>
        <dbReference type="Google" id="ProtNLM"/>
    </source>
</evidence>
<feature type="compositionally biased region" description="Acidic residues" evidence="5">
    <location>
        <begin position="55"/>
        <end position="65"/>
    </location>
</feature>
<feature type="binding site" evidence="4">
    <location>
        <position position="126"/>
    </location>
    <ligand>
        <name>Mg(2+)</name>
        <dbReference type="ChEBI" id="CHEBI:18420"/>
    </ligand>
</feature>
<evidence type="ECO:0000313" key="6">
    <source>
        <dbReference type="EMBL" id="KAF0040160.1"/>
    </source>
</evidence>
<dbReference type="InterPro" id="IPR053254">
    <property type="entry name" value="Arf-like_GTPase"/>
</dbReference>
<evidence type="ECO:0000256" key="4">
    <source>
        <dbReference type="PIRSR" id="PIRSR606689-2"/>
    </source>
</evidence>
<feature type="binding site" evidence="3">
    <location>
        <position position="148"/>
    </location>
    <ligand>
        <name>GTP</name>
        <dbReference type="ChEBI" id="CHEBI:37565"/>
    </ligand>
</feature>
<dbReference type="PANTHER" id="PTHR46724:SF2">
    <property type="entry name" value="ADP-RIBOSYLATION FACTOR-LIKE PROTEIN 9"/>
    <property type="match status" value="1"/>
</dbReference>
<feature type="compositionally biased region" description="Low complexity" evidence="5">
    <location>
        <begin position="73"/>
        <end position="84"/>
    </location>
</feature>
<keyword evidence="2 3" id="KW-0342">GTP-binding</keyword>
<accession>A0A6A4T854</accession>
<feature type="region of interest" description="Disordered" evidence="5">
    <location>
        <begin position="31"/>
        <end position="93"/>
    </location>
</feature>
<feature type="binding site" evidence="3">
    <location>
        <begin position="202"/>
        <end position="205"/>
    </location>
    <ligand>
        <name>GTP</name>
        <dbReference type="ChEBI" id="CHEBI:37565"/>
    </ligand>
</feature>
<dbReference type="InterPro" id="IPR006689">
    <property type="entry name" value="Small_GTPase_ARF/SAR"/>
</dbReference>
<dbReference type="SUPFAM" id="SSF52540">
    <property type="entry name" value="P-loop containing nucleoside triphosphate hydrolases"/>
    <property type="match status" value="2"/>
</dbReference>
<gene>
    <name evidence="6" type="ORF">F2P81_008395</name>
</gene>
<evidence type="ECO:0000256" key="3">
    <source>
        <dbReference type="PIRSR" id="PIRSR606689-1"/>
    </source>
</evidence>
<comment type="caution">
    <text evidence="6">The sequence shown here is derived from an EMBL/GenBank/DDBJ whole genome shotgun (WGS) entry which is preliminary data.</text>
</comment>
<keyword evidence="1 3" id="KW-0547">Nucleotide-binding</keyword>
<evidence type="ECO:0000313" key="7">
    <source>
        <dbReference type="Proteomes" id="UP000438429"/>
    </source>
</evidence>
<dbReference type="PROSITE" id="PS51417">
    <property type="entry name" value="ARF"/>
    <property type="match status" value="1"/>
</dbReference>
<dbReference type="SMART" id="SM00178">
    <property type="entry name" value="SAR"/>
    <property type="match status" value="1"/>
</dbReference>
<evidence type="ECO:0000256" key="5">
    <source>
        <dbReference type="SAM" id="MobiDB-lite"/>
    </source>
</evidence>
<dbReference type="Proteomes" id="UP000438429">
    <property type="component" value="Unassembled WGS sequence"/>
</dbReference>
<dbReference type="GO" id="GO:0005525">
    <property type="term" value="F:GTP binding"/>
    <property type="evidence" value="ECO:0007669"/>
    <property type="project" value="UniProtKB-KW"/>
</dbReference>
<reference evidence="6 7" key="1">
    <citation type="submission" date="2019-06" db="EMBL/GenBank/DDBJ databases">
        <title>Draft genomes of female and male turbot (Scophthalmus maximus).</title>
        <authorList>
            <person name="Xu H."/>
            <person name="Xu X.-W."/>
            <person name="Shao C."/>
            <person name="Chen S."/>
        </authorList>
    </citation>
    <scope>NUCLEOTIDE SEQUENCE [LARGE SCALE GENOMIC DNA]</scope>
    <source>
        <strain evidence="6">Ysfricsl-2016a</strain>
        <tissue evidence="6">Blood</tissue>
    </source>
</reference>
<keyword evidence="4" id="KW-0460">Magnesium</keyword>
<proteinExistence type="predicted"/>
<organism evidence="6 7">
    <name type="scientific">Scophthalmus maximus</name>
    <name type="common">Turbot</name>
    <name type="synonym">Psetta maxima</name>
    <dbReference type="NCBI Taxonomy" id="52904"/>
    <lineage>
        <taxon>Eukaryota</taxon>
        <taxon>Metazoa</taxon>
        <taxon>Chordata</taxon>
        <taxon>Craniata</taxon>
        <taxon>Vertebrata</taxon>
        <taxon>Euteleostomi</taxon>
        <taxon>Actinopterygii</taxon>
        <taxon>Neopterygii</taxon>
        <taxon>Teleostei</taxon>
        <taxon>Neoteleostei</taxon>
        <taxon>Acanthomorphata</taxon>
        <taxon>Carangaria</taxon>
        <taxon>Pleuronectiformes</taxon>
        <taxon>Pleuronectoidei</taxon>
        <taxon>Scophthalmidae</taxon>
        <taxon>Scophthalmus</taxon>
    </lineage>
</organism>
<evidence type="ECO:0000256" key="1">
    <source>
        <dbReference type="ARBA" id="ARBA00022741"/>
    </source>
</evidence>
<dbReference type="EMBL" id="VEVO01000007">
    <property type="protein sequence ID" value="KAF0040160.1"/>
    <property type="molecule type" value="Genomic_DNA"/>
</dbReference>
<sequence length="500" mass="54278">MFGWRAAGVLGASAAAAGGVAYFERCLATTTTTTTTPDTGPAEEGGGSPAREAEDKDEEEREEREEATAGQTVAGEAAEPPVAADESRPGKSGRTQVLVLGLDGAGKTSLLHRLASGGLEQDMQPTQGFNAVSINREDMHVEFLEIGGKEELRPYWQKYMSRALLLVFVVDSSSPQLFSVAKRHLHELLTSDPSLPLMVLANKQDLPGACSITDLHDALSLSEVGDRRLFLIGTHAKKKAELSSGLQDARDLIVQMYDLEPTQGINTAAMKREGLRILFLGVGGKEALRPFWPDYLQKALLLVYVVDSSSPQLLPLAKKHLHELLTSDPHLPLMVLANQQGSSPDSVHPTGSRSWRSTKPQKQFEHKHSSFMCLMFTWLRDGPLLQPLNPTAAAEIFYNCSCISGEAFVFFSLLISGPASALGTFPRIQYLSKHRRDFSAGDGPARKDGEAGCVFRKTPRPSSKTSQYECIVRLSTPRTRGGGSQDAGPFVEQSFGGKLR</sequence>
<dbReference type="AlphaFoldDB" id="A0A6A4T854"/>
<dbReference type="GO" id="GO:0003924">
    <property type="term" value="F:GTPase activity"/>
    <property type="evidence" value="ECO:0007669"/>
    <property type="project" value="InterPro"/>
</dbReference>